<feature type="domain" description="NF-X1-type" evidence="9">
    <location>
        <begin position="512"/>
        <end position="532"/>
    </location>
</feature>
<evidence type="ECO:0000313" key="10">
    <source>
        <dbReference type="EMBL" id="CAH1959934.1"/>
    </source>
</evidence>
<dbReference type="Proteomes" id="UP001152888">
    <property type="component" value="Unassembled WGS sequence"/>
</dbReference>
<dbReference type="PANTHER" id="PTHR12360:SF1">
    <property type="entry name" value="NF-X1-TYPE ZINC FINGER PROTEIN NFXL1"/>
    <property type="match status" value="1"/>
</dbReference>
<dbReference type="GO" id="GO:0000981">
    <property type="term" value="F:DNA-binding transcription factor activity, RNA polymerase II-specific"/>
    <property type="evidence" value="ECO:0007669"/>
    <property type="project" value="TreeGrafter"/>
</dbReference>
<feature type="domain" description="NF-X1-type" evidence="9">
    <location>
        <begin position="660"/>
        <end position="678"/>
    </location>
</feature>
<dbReference type="GO" id="GO:0000977">
    <property type="term" value="F:RNA polymerase II transcription regulatory region sequence-specific DNA binding"/>
    <property type="evidence" value="ECO:0007669"/>
    <property type="project" value="TreeGrafter"/>
</dbReference>
<comment type="caution">
    <text evidence="10">The sequence shown here is derived from an EMBL/GenBank/DDBJ whole genome shotgun (WGS) entry which is preliminary data.</text>
</comment>
<proteinExistence type="inferred from homology"/>
<dbReference type="CDD" id="cd06008">
    <property type="entry name" value="NF-X1-zinc-finger"/>
    <property type="match status" value="6"/>
</dbReference>
<feature type="domain" description="NF-X1-type" evidence="9">
    <location>
        <begin position="455"/>
        <end position="474"/>
    </location>
</feature>
<evidence type="ECO:0000256" key="8">
    <source>
        <dbReference type="SAM" id="Phobius"/>
    </source>
</evidence>
<evidence type="ECO:0000256" key="7">
    <source>
        <dbReference type="SAM" id="MobiDB-lite"/>
    </source>
</evidence>
<evidence type="ECO:0000313" key="11">
    <source>
        <dbReference type="Proteomes" id="UP001152888"/>
    </source>
</evidence>
<protein>
    <recommendedName>
        <fullName evidence="9">NF-X1-type domain-containing protein</fullName>
    </recommendedName>
</protein>
<keyword evidence="2" id="KW-0479">Metal-binding</keyword>
<dbReference type="InterPro" id="IPR034078">
    <property type="entry name" value="NFX1_fam"/>
</dbReference>
<keyword evidence="6" id="KW-0175">Coiled coil</keyword>
<feature type="domain" description="NF-X1-type" evidence="9">
    <location>
        <begin position="620"/>
        <end position="654"/>
    </location>
</feature>
<dbReference type="OrthoDB" id="536399at2759"/>
<dbReference type="SUPFAM" id="SSF57850">
    <property type="entry name" value="RING/U-box"/>
    <property type="match status" value="1"/>
</dbReference>
<dbReference type="Pfam" id="PF01422">
    <property type="entry name" value="zf-NF-X1"/>
    <property type="match status" value="11"/>
</dbReference>
<dbReference type="EMBL" id="CAKOFQ010006685">
    <property type="protein sequence ID" value="CAH1959934.1"/>
    <property type="molecule type" value="Genomic_DNA"/>
</dbReference>
<keyword evidence="5" id="KW-0862">Zinc</keyword>
<evidence type="ECO:0000256" key="4">
    <source>
        <dbReference type="ARBA" id="ARBA00022771"/>
    </source>
</evidence>
<feature type="domain" description="NF-X1-type" evidence="9">
    <location>
        <begin position="376"/>
        <end position="395"/>
    </location>
</feature>
<keyword evidence="8" id="KW-0472">Membrane</keyword>
<evidence type="ECO:0000256" key="2">
    <source>
        <dbReference type="ARBA" id="ARBA00022723"/>
    </source>
</evidence>
<evidence type="ECO:0000256" key="1">
    <source>
        <dbReference type="ARBA" id="ARBA00007269"/>
    </source>
</evidence>
<evidence type="ECO:0000259" key="9">
    <source>
        <dbReference type="SMART" id="SM00438"/>
    </source>
</evidence>
<dbReference type="AlphaFoldDB" id="A0A9P0JRX0"/>
<feature type="domain" description="NF-X1-type" evidence="9">
    <location>
        <begin position="270"/>
        <end position="289"/>
    </location>
</feature>
<feature type="compositionally biased region" description="Acidic residues" evidence="7">
    <location>
        <begin position="59"/>
        <end position="69"/>
    </location>
</feature>
<feature type="coiled-coil region" evidence="6">
    <location>
        <begin position="776"/>
        <end position="813"/>
    </location>
</feature>
<name>A0A9P0JRX0_ACAOB</name>
<dbReference type="GO" id="GO:0005634">
    <property type="term" value="C:nucleus"/>
    <property type="evidence" value="ECO:0007669"/>
    <property type="project" value="InterPro"/>
</dbReference>
<gene>
    <name evidence="10" type="ORF">ACAOBT_LOCUS3461</name>
</gene>
<feature type="domain" description="NF-X1-type" evidence="9">
    <location>
        <begin position="323"/>
        <end position="342"/>
    </location>
</feature>
<keyword evidence="4" id="KW-0863">Zinc-finger</keyword>
<feature type="region of interest" description="Disordered" evidence="7">
    <location>
        <begin position="1"/>
        <end position="70"/>
    </location>
</feature>
<keyword evidence="8" id="KW-0812">Transmembrane</keyword>
<keyword evidence="11" id="KW-1185">Reference proteome</keyword>
<dbReference type="SMART" id="SM00438">
    <property type="entry name" value="ZnF_NFX"/>
    <property type="match status" value="11"/>
</dbReference>
<dbReference type="GO" id="GO:0008270">
    <property type="term" value="F:zinc ion binding"/>
    <property type="evidence" value="ECO:0007669"/>
    <property type="project" value="UniProtKB-KW"/>
</dbReference>
<comment type="similarity">
    <text evidence="1">Belongs to the NFX1 family.</text>
</comment>
<feature type="domain" description="NF-X1-type" evidence="9">
    <location>
        <begin position="428"/>
        <end position="447"/>
    </location>
</feature>
<sequence>MHSQPKPKNPWNKNNPRRDATSNQRKGGNTSNDPTPSEEKFKKAQSKLQAAVQKHIEDFESSSEEDDDVQSANLIESILKNYTSSYGENDNLGRTQNFIEQAFTTGASTCLICISRVKRDDQIWSCISCFAAFHILCIQRWSKDTLNQQKQALEEQTAPKGRPLAWCCPKCRQEYEVDQVPKNYLCFCGKKGNPKYDPYLVPHSCGEICRKDLVPKCGHKCLLLCHPGPCPPCPATVSVTCYCNSEPPQTRRCSNRGWSCGNKCGKLLTCKKHSCSEPCHPGECKPCPKKSIQKCICKAEQKLRDCAEPVWQCNKVCGKLFSCGHHRCEKVCHEGPCFDCPLTNLRTCPCGKQEFQLPCTQDTPSCQDTCDKPLDCGIHRCNERCHKDKCGLCLETVVKSCRCGLHSKEVQCYKPYFCETKCKRMRDCNKHPCNRKCCDGNCPPCEKPCGRTLSCGNHKCNSVCHRGPCYPCAQTDIVTCRCGATKIQVPCGRKHKTKPPGCNKTCTIPPDCHHPKREHHRCHFGECPPCKQVCDKLHSDCGHTCPALCHSDVLVKEEAQKASMPWEQTKPQIKRIAFPCPECVVPVPVTCLGGHETVNWPCHLAKPSSCQRPCRRILGCTNHTCSLPCHTVIGAPDVTKAGENCEQCENPCLKDRPEGCQHECPKPCHPGDCKPCKQMIRIKCNCGLNQLYVTCADWLDPAKRDQLQCCGNQCPKNYPCGHRCKADCHPGPCPNPEQCKKKVKVTCKCKRIKKDFSCELVRTNQAVKCDDICKQKKEEERLKREAIEQQKKMEDEEKNKKELEKYKKMFEGKKKSKVKEVQEETETTGFFNKYKVIVSSCVIVVVAICYLTFH</sequence>
<feature type="domain" description="NF-X1-type" evidence="9">
    <location>
        <begin position="720"/>
        <end position="741"/>
    </location>
</feature>
<feature type="domain" description="NF-X1-type" evidence="9">
    <location>
        <begin position="217"/>
        <end position="235"/>
    </location>
</feature>
<evidence type="ECO:0000256" key="3">
    <source>
        <dbReference type="ARBA" id="ARBA00022737"/>
    </source>
</evidence>
<evidence type="ECO:0000256" key="6">
    <source>
        <dbReference type="SAM" id="Coils"/>
    </source>
</evidence>
<keyword evidence="8" id="KW-1133">Transmembrane helix</keyword>
<keyword evidence="3" id="KW-0677">Repeat</keyword>
<reference evidence="10" key="1">
    <citation type="submission" date="2022-03" db="EMBL/GenBank/DDBJ databases">
        <authorList>
            <person name="Sayadi A."/>
        </authorList>
    </citation>
    <scope>NUCLEOTIDE SEQUENCE</scope>
</reference>
<feature type="domain" description="NF-X1-type" evidence="9">
    <location>
        <begin position="541"/>
        <end position="585"/>
    </location>
</feature>
<feature type="compositionally biased region" description="Polar residues" evidence="7">
    <location>
        <begin position="21"/>
        <end position="35"/>
    </location>
</feature>
<dbReference type="InterPro" id="IPR000967">
    <property type="entry name" value="Znf_NFX1"/>
</dbReference>
<dbReference type="PANTHER" id="PTHR12360">
    <property type="entry name" value="NUCLEAR TRANSCRIPTION FACTOR, X-BOX BINDING 1 NFX1"/>
    <property type="match status" value="1"/>
</dbReference>
<dbReference type="CDD" id="cd16697">
    <property type="entry name" value="RING-CH-C4HC3_NFXL1"/>
    <property type="match status" value="1"/>
</dbReference>
<organism evidence="10 11">
    <name type="scientific">Acanthoscelides obtectus</name>
    <name type="common">Bean weevil</name>
    <name type="synonym">Bruchus obtectus</name>
    <dbReference type="NCBI Taxonomy" id="200917"/>
    <lineage>
        <taxon>Eukaryota</taxon>
        <taxon>Metazoa</taxon>
        <taxon>Ecdysozoa</taxon>
        <taxon>Arthropoda</taxon>
        <taxon>Hexapoda</taxon>
        <taxon>Insecta</taxon>
        <taxon>Pterygota</taxon>
        <taxon>Neoptera</taxon>
        <taxon>Endopterygota</taxon>
        <taxon>Coleoptera</taxon>
        <taxon>Polyphaga</taxon>
        <taxon>Cucujiformia</taxon>
        <taxon>Chrysomeloidea</taxon>
        <taxon>Chrysomelidae</taxon>
        <taxon>Bruchinae</taxon>
        <taxon>Bruchini</taxon>
        <taxon>Acanthoscelides</taxon>
    </lineage>
</organism>
<feature type="transmembrane region" description="Helical" evidence="8">
    <location>
        <begin position="834"/>
        <end position="853"/>
    </location>
</feature>
<accession>A0A9P0JRX0</accession>
<evidence type="ECO:0000256" key="5">
    <source>
        <dbReference type="ARBA" id="ARBA00022833"/>
    </source>
</evidence>